<proteinExistence type="inferred from homology"/>
<comment type="subcellular location">
    <subcellularLocation>
        <location evidence="1 7">Cell membrane</location>
        <topology evidence="1 7">Multi-pass membrane protein</topology>
    </subcellularLocation>
</comment>
<feature type="transmembrane region" description="Helical" evidence="7">
    <location>
        <begin position="58"/>
        <end position="78"/>
    </location>
</feature>
<dbReference type="PROSITE" id="PS50928">
    <property type="entry name" value="ABC_TM1"/>
    <property type="match status" value="1"/>
</dbReference>
<dbReference type="InterPro" id="IPR035906">
    <property type="entry name" value="MetI-like_sf"/>
</dbReference>
<accession>A0A930VZH9</accession>
<dbReference type="NCBIfam" id="TIGR01726">
    <property type="entry name" value="HEQRo_perm_3TM"/>
    <property type="match status" value="1"/>
</dbReference>
<reference evidence="9" key="1">
    <citation type="submission" date="2020-04" db="EMBL/GenBank/DDBJ databases">
        <title>Deep metagenomics examines the oral microbiome during advanced dental caries in children, revealing novel taxa and co-occurrences with host molecules.</title>
        <authorList>
            <person name="Baker J.L."/>
            <person name="Morton J.T."/>
            <person name="Dinis M."/>
            <person name="Alvarez R."/>
            <person name="Tran N.C."/>
            <person name="Knight R."/>
            <person name="Edlund A."/>
        </authorList>
    </citation>
    <scope>NUCLEOTIDE SEQUENCE</scope>
    <source>
        <strain evidence="9">JCVI_22A_bin.2</strain>
    </source>
</reference>
<evidence type="ECO:0000313" key="10">
    <source>
        <dbReference type="Proteomes" id="UP000772566"/>
    </source>
</evidence>
<organism evidence="9 10">
    <name type="scientific">Lancefieldella parvula</name>
    <dbReference type="NCBI Taxonomy" id="1382"/>
    <lineage>
        <taxon>Bacteria</taxon>
        <taxon>Bacillati</taxon>
        <taxon>Actinomycetota</taxon>
        <taxon>Coriobacteriia</taxon>
        <taxon>Coriobacteriales</taxon>
        <taxon>Atopobiaceae</taxon>
        <taxon>Lancefieldella</taxon>
    </lineage>
</organism>
<sequence>MPVDNILLQEGVITRLLGGLATTVHIGLISVVLSIPLGILVGLFMTSNNKVVRAILRVYLEVVRVMPQLVLLFVVFFGTSEWFDVNFDGIEASIIVFTFWGAAELGDLVRGALESIPASQYDSAFVLGLSRQQTFFKVILPQAFKRLLPPAINLITRMIKTTSLCNLIGVVELLRVGSQITDFYRFKFPTDGALWIYGTIFFLYFAACFPLSYLSRRLERSASHE</sequence>
<feature type="transmembrane region" description="Helical" evidence="7">
    <location>
        <begin position="194"/>
        <end position="214"/>
    </location>
</feature>
<name>A0A930VZH9_9ACTN</name>
<keyword evidence="5 7" id="KW-1133">Transmembrane helix</keyword>
<dbReference type="Gene3D" id="1.10.3720.10">
    <property type="entry name" value="MetI-like"/>
    <property type="match status" value="1"/>
</dbReference>
<dbReference type="InterPro" id="IPR010065">
    <property type="entry name" value="AA_ABC_transptr_permease_3TM"/>
</dbReference>
<evidence type="ECO:0000256" key="5">
    <source>
        <dbReference type="ARBA" id="ARBA00022989"/>
    </source>
</evidence>
<protein>
    <submittedName>
        <fullName evidence="9">Amino acid ABC transporter permease</fullName>
    </submittedName>
</protein>
<dbReference type="EMBL" id="JABZGT010000236">
    <property type="protein sequence ID" value="MBF4809411.1"/>
    <property type="molecule type" value="Genomic_DNA"/>
</dbReference>
<feature type="transmembrane region" description="Helical" evidence="7">
    <location>
        <begin position="24"/>
        <end position="46"/>
    </location>
</feature>
<evidence type="ECO:0000256" key="3">
    <source>
        <dbReference type="ARBA" id="ARBA00022475"/>
    </source>
</evidence>
<dbReference type="GO" id="GO:0043190">
    <property type="term" value="C:ATP-binding cassette (ABC) transporter complex"/>
    <property type="evidence" value="ECO:0007669"/>
    <property type="project" value="InterPro"/>
</dbReference>
<keyword evidence="3" id="KW-1003">Cell membrane</keyword>
<dbReference type="SUPFAM" id="SSF161098">
    <property type="entry name" value="MetI-like"/>
    <property type="match status" value="1"/>
</dbReference>
<dbReference type="InterPro" id="IPR000515">
    <property type="entry name" value="MetI-like"/>
</dbReference>
<evidence type="ECO:0000256" key="6">
    <source>
        <dbReference type="ARBA" id="ARBA00023136"/>
    </source>
</evidence>
<evidence type="ECO:0000313" key="9">
    <source>
        <dbReference type="EMBL" id="MBF4809411.1"/>
    </source>
</evidence>
<evidence type="ECO:0000256" key="2">
    <source>
        <dbReference type="ARBA" id="ARBA00022448"/>
    </source>
</evidence>
<dbReference type="AlphaFoldDB" id="A0A930VZH9"/>
<dbReference type="GO" id="GO:0022857">
    <property type="term" value="F:transmembrane transporter activity"/>
    <property type="evidence" value="ECO:0007669"/>
    <property type="project" value="InterPro"/>
</dbReference>
<dbReference type="InterPro" id="IPR043429">
    <property type="entry name" value="ArtM/GltK/GlnP/TcyL/YhdX-like"/>
</dbReference>
<feature type="domain" description="ABC transmembrane type-1" evidence="8">
    <location>
        <begin position="20"/>
        <end position="215"/>
    </location>
</feature>
<dbReference type="PANTHER" id="PTHR30614">
    <property type="entry name" value="MEMBRANE COMPONENT OF AMINO ACID ABC TRANSPORTER"/>
    <property type="match status" value="1"/>
</dbReference>
<comment type="similarity">
    <text evidence="7">Belongs to the binding-protein-dependent transport system permease family.</text>
</comment>
<dbReference type="GO" id="GO:0006865">
    <property type="term" value="P:amino acid transport"/>
    <property type="evidence" value="ECO:0007669"/>
    <property type="project" value="TreeGrafter"/>
</dbReference>
<comment type="caution">
    <text evidence="9">The sequence shown here is derived from an EMBL/GenBank/DDBJ whole genome shotgun (WGS) entry which is preliminary data.</text>
</comment>
<dbReference type="CDD" id="cd06261">
    <property type="entry name" value="TM_PBP2"/>
    <property type="match status" value="1"/>
</dbReference>
<evidence type="ECO:0000256" key="1">
    <source>
        <dbReference type="ARBA" id="ARBA00004651"/>
    </source>
</evidence>
<evidence type="ECO:0000259" key="8">
    <source>
        <dbReference type="PROSITE" id="PS50928"/>
    </source>
</evidence>
<evidence type="ECO:0000256" key="7">
    <source>
        <dbReference type="RuleBase" id="RU363032"/>
    </source>
</evidence>
<dbReference type="Proteomes" id="UP000772566">
    <property type="component" value="Unassembled WGS sequence"/>
</dbReference>
<dbReference type="Pfam" id="PF00528">
    <property type="entry name" value="BPD_transp_1"/>
    <property type="match status" value="1"/>
</dbReference>
<keyword evidence="6 7" id="KW-0472">Membrane</keyword>
<keyword evidence="2 7" id="KW-0813">Transport</keyword>
<evidence type="ECO:0000256" key="4">
    <source>
        <dbReference type="ARBA" id="ARBA00022692"/>
    </source>
</evidence>
<dbReference type="PANTHER" id="PTHR30614:SF36">
    <property type="entry name" value="ABC TRANSPORTER MEMBRANE-SPANNING PERMEASE-GLUTAMINE TRANSPORT"/>
    <property type="match status" value="1"/>
</dbReference>
<gene>
    <name evidence="9" type="ORF">HXK23_04235</name>
</gene>
<keyword evidence="4 7" id="KW-0812">Transmembrane</keyword>